<sequence length="90" mass="9765">MTSEKESSRSHAEPTPPPHRCSRRALCFLLWGCAVLCLPKPPLHHTPELTATEFAGAVHGAWKQTGAAVSHDPKLCLGILELEFKGSGYC</sequence>
<organism evidence="2 3">
    <name type="scientific">Quercus lobata</name>
    <name type="common">Valley oak</name>
    <dbReference type="NCBI Taxonomy" id="97700"/>
    <lineage>
        <taxon>Eukaryota</taxon>
        <taxon>Viridiplantae</taxon>
        <taxon>Streptophyta</taxon>
        <taxon>Embryophyta</taxon>
        <taxon>Tracheophyta</taxon>
        <taxon>Spermatophyta</taxon>
        <taxon>Magnoliopsida</taxon>
        <taxon>eudicotyledons</taxon>
        <taxon>Gunneridae</taxon>
        <taxon>Pentapetalae</taxon>
        <taxon>rosids</taxon>
        <taxon>fabids</taxon>
        <taxon>Fagales</taxon>
        <taxon>Fagaceae</taxon>
        <taxon>Quercus</taxon>
    </lineage>
</organism>
<keyword evidence="3" id="KW-1185">Reference proteome</keyword>
<dbReference type="AlphaFoldDB" id="A0A7N2LSI5"/>
<evidence type="ECO:0000313" key="3">
    <source>
        <dbReference type="Proteomes" id="UP000594261"/>
    </source>
</evidence>
<feature type="compositionally biased region" description="Basic and acidic residues" evidence="1">
    <location>
        <begin position="1"/>
        <end position="12"/>
    </location>
</feature>
<dbReference type="InParanoid" id="A0A7N2LSI5"/>
<proteinExistence type="predicted"/>
<accession>A0A7N2LSI5</accession>
<feature type="region of interest" description="Disordered" evidence="1">
    <location>
        <begin position="1"/>
        <end position="21"/>
    </location>
</feature>
<reference evidence="2" key="2">
    <citation type="submission" date="2021-01" db="UniProtKB">
        <authorList>
            <consortium name="EnsemblPlants"/>
        </authorList>
    </citation>
    <scope>IDENTIFICATION</scope>
</reference>
<dbReference type="EnsemblPlants" id="QL05p066524:mrna">
    <property type="protein sequence ID" value="QL05p066524:mrna"/>
    <property type="gene ID" value="QL05p066524"/>
</dbReference>
<dbReference type="Gramene" id="QL05p066524:mrna">
    <property type="protein sequence ID" value="QL05p066524:mrna"/>
    <property type="gene ID" value="QL05p066524"/>
</dbReference>
<dbReference type="EMBL" id="LRBV02000005">
    <property type="status" value="NOT_ANNOTATED_CDS"/>
    <property type="molecule type" value="Genomic_DNA"/>
</dbReference>
<dbReference type="Proteomes" id="UP000594261">
    <property type="component" value="Chromosome 5"/>
</dbReference>
<reference evidence="2 3" key="1">
    <citation type="journal article" date="2016" name="G3 (Bethesda)">
        <title>First Draft Assembly and Annotation of the Genome of a California Endemic Oak Quercus lobata Nee (Fagaceae).</title>
        <authorList>
            <person name="Sork V.L."/>
            <person name="Fitz-Gibbon S.T."/>
            <person name="Puiu D."/>
            <person name="Crepeau M."/>
            <person name="Gugger P.F."/>
            <person name="Sherman R."/>
            <person name="Stevens K."/>
            <person name="Langley C.H."/>
            <person name="Pellegrini M."/>
            <person name="Salzberg S.L."/>
        </authorList>
    </citation>
    <scope>NUCLEOTIDE SEQUENCE [LARGE SCALE GENOMIC DNA]</scope>
    <source>
        <strain evidence="2 3">cv. SW786</strain>
    </source>
</reference>
<evidence type="ECO:0000256" key="1">
    <source>
        <dbReference type="SAM" id="MobiDB-lite"/>
    </source>
</evidence>
<protein>
    <submittedName>
        <fullName evidence="2">Uncharacterized protein</fullName>
    </submittedName>
</protein>
<evidence type="ECO:0000313" key="2">
    <source>
        <dbReference type="EnsemblPlants" id="QL05p066524:mrna"/>
    </source>
</evidence>
<name>A0A7N2LSI5_QUELO</name>